<evidence type="ECO:0000313" key="3">
    <source>
        <dbReference type="Proteomes" id="UP000028525"/>
    </source>
</evidence>
<dbReference type="InterPro" id="IPR025997">
    <property type="entry name" value="SBP_2_dom"/>
</dbReference>
<evidence type="ECO:0000259" key="1">
    <source>
        <dbReference type="Pfam" id="PF13407"/>
    </source>
</evidence>
<dbReference type="Proteomes" id="UP000028525">
    <property type="component" value="Unassembled WGS sequence"/>
</dbReference>
<name>A0A084JN12_9FIRM</name>
<comment type="caution">
    <text evidence="2">The sequence shown here is derived from an EMBL/GenBank/DDBJ whole genome shotgun (WGS) entry which is preliminary data.</text>
</comment>
<dbReference type="AlphaFoldDB" id="A0A084JN12"/>
<sequence>MTKQEKLLWTLLAGVLVILFLLSSTDLIIKEKKTEIYPVSVIIGDTSDDYYVNFRKGADKAAVEYNVDVSFITLYEKGDANQQIELVQREIGDGASAVVLIPVKSVECVKRLDDMVLNSPAVMLGSLPPNDQVGSGISPDYEEEGRMLGQAIAAENSPDIPVWIFTEGLEFGYNRESYDGLVSALSEAGFSMNLYEKKAEGTFREAIEGMVYPGSKKAVVAAIDVRSLDETADIISGSPVYGNVIEGLYGIGSTTKLLKELDNEIIKGLVVSDQFDAGYMSIQKAVEAVHGGLQRTQIILDSYYIRKANLRESKFERILYPID</sequence>
<dbReference type="EMBL" id="JPME01000012">
    <property type="protein sequence ID" value="KEZ90346.1"/>
    <property type="molecule type" value="Genomic_DNA"/>
</dbReference>
<dbReference type="InterPro" id="IPR028082">
    <property type="entry name" value="Peripla_BP_I"/>
</dbReference>
<reference evidence="2 3" key="1">
    <citation type="submission" date="2014-07" db="EMBL/GenBank/DDBJ databases">
        <title>Draft genome of Clostridium celerecrescens 152B isolated from sediments associated with methane hydrate from Krishna Godavari basin.</title>
        <authorList>
            <person name="Honkalas V.S."/>
            <person name="Dabir A.P."/>
            <person name="Arora P."/>
            <person name="Dhakephalkar P.K."/>
        </authorList>
    </citation>
    <scope>NUCLEOTIDE SEQUENCE [LARGE SCALE GENOMIC DNA]</scope>
    <source>
        <strain evidence="2 3">152B</strain>
    </source>
</reference>
<dbReference type="SUPFAM" id="SSF53822">
    <property type="entry name" value="Periplasmic binding protein-like I"/>
    <property type="match status" value="1"/>
</dbReference>
<dbReference type="Pfam" id="PF13407">
    <property type="entry name" value="Peripla_BP_4"/>
    <property type="match status" value="1"/>
</dbReference>
<keyword evidence="3" id="KW-1185">Reference proteome</keyword>
<dbReference type="STRING" id="29354.IO98_10420"/>
<dbReference type="RefSeq" id="WP_038280741.1">
    <property type="nucleotide sequence ID" value="NZ_JPME01000012.1"/>
</dbReference>
<evidence type="ECO:0000313" key="2">
    <source>
        <dbReference type="EMBL" id="KEZ90346.1"/>
    </source>
</evidence>
<organism evidence="2 3">
    <name type="scientific">Lacrimispora celerecrescens</name>
    <dbReference type="NCBI Taxonomy" id="29354"/>
    <lineage>
        <taxon>Bacteria</taxon>
        <taxon>Bacillati</taxon>
        <taxon>Bacillota</taxon>
        <taxon>Clostridia</taxon>
        <taxon>Lachnospirales</taxon>
        <taxon>Lachnospiraceae</taxon>
        <taxon>Lacrimispora</taxon>
    </lineage>
</organism>
<dbReference type="OrthoDB" id="2065670at2"/>
<accession>A0A084JN12</accession>
<protein>
    <submittedName>
        <fullName evidence="2">Sugar ABC transporter substrate-binding protein</fullName>
    </submittedName>
</protein>
<proteinExistence type="predicted"/>
<gene>
    <name evidence="2" type="ORF">IO98_10420</name>
</gene>
<dbReference type="Gene3D" id="3.40.50.2300">
    <property type="match status" value="2"/>
</dbReference>
<feature type="domain" description="Periplasmic binding protein" evidence="1">
    <location>
        <begin position="40"/>
        <end position="291"/>
    </location>
</feature>